<organism evidence="3 4">
    <name type="scientific">Symbiodinium microadriaticum</name>
    <name type="common">Dinoflagellate</name>
    <name type="synonym">Zooxanthella microadriatica</name>
    <dbReference type="NCBI Taxonomy" id="2951"/>
    <lineage>
        <taxon>Eukaryota</taxon>
        <taxon>Sar</taxon>
        <taxon>Alveolata</taxon>
        <taxon>Dinophyceae</taxon>
        <taxon>Suessiales</taxon>
        <taxon>Symbiodiniaceae</taxon>
        <taxon>Symbiodinium</taxon>
    </lineage>
</organism>
<evidence type="ECO:0000259" key="2">
    <source>
        <dbReference type="Pfam" id="PF03959"/>
    </source>
</evidence>
<evidence type="ECO:0000313" key="3">
    <source>
        <dbReference type="EMBL" id="OLQ00406.1"/>
    </source>
</evidence>
<dbReference type="AlphaFoldDB" id="A0A1Q9DYZ7"/>
<dbReference type="Gene3D" id="3.40.50.1820">
    <property type="entry name" value="alpha/beta hydrolase"/>
    <property type="match status" value="1"/>
</dbReference>
<dbReference type="Pfam" id="PF03959">
    <property type="entry name" value="FSH1"/>
    <property type="match status" value="1"/>
</dbReference>
<dbReference type="GO" id="GO:0005737">
    <property type="term" value="C:cytoplasm"/>
    <property type="evidence" value="ECO:0007669"/>
    <property type="project" value="TreeGrafter"/>
</dbReference>
<keyword evidence="4" id="KW-1185">Reference proteome</keyword>
<dbReference type="PANTHER" id="PTHR48070:SF6">
    <property type="entry name" value="ESTERASE OVCA2"/>
    <property type="match status" value="1"/>
</dbReference>
<comment type="caution">
    <text evidence="3">The sequence shown here is derived from an EMBL/GenBank/DDBJ whole genome shotgun (WGS) entry which is preliminary data.</text>
</comment>
<dbReference type="InterPro" id="IPR050593">
    <property type="entry name" value="LovG"/>
</dbReference>
<dbReference type="OrthoDB" id="414698at2759"/>
<dbReference type="EMBL" id="LSRX01000329">
    <property type="protein sequence ID" value="OLQ00406.1"/>
    <property type="molecule type" value="Genomic_DNA"/>
</dbReference>
<proteinExistence type="predicted"/>
<accession>A0A1Q9DYZ7</accession>
<gene>
    <name evidence="3" type="primary">STR6</name>
    <name evidence="3" type="ORF">AK812_SmicGene16957</name>
</gene>
<dbReference type="Proteomes" id="UP000186817">
    <property type="component" value="Unassembled WGS sequence"/>
</dbReference>
<evidence type="ECO:0000256" key="1">
    <source>
        <dbReference type="ARBA" id="ARBA00022801"/>
    </source>
</evidence>
<dbReference type="InterPro" id="IPR029058">
    <property type="entry name" value="AB_hydrolase_fold"/>
</dbReference>
<dbReference type="InterPro" id="IPR005645">
    <property type="entry name" value="FSH-like_dom"/>
</dbReference>
<feature type="domain" description="Serine hydrolase" evidence="2">
    <location>
        <begin position="185"/>
        <end position="405"/>
    </location>
</feature>
<dbReference type="PANTHER" id="PTHR48070">
    <property type="entry name" value="ESTERASE OVCA2"/>
    <property type="match status" value="1"/>
</dbReference>
<reference evidence="3 4" key="1">
    <citation type="submission" date="2016-02" db="EMBL/GenBank/DDBJ databases">
        <title>Genome analysis of coral dinoflagellate symbionts highlights evolutionary adaptations to a symbiotic lifestyle.</title>
        <authorList>
            <person name="Aranda M."/>
            <person name="Li Y."/>
            <person name="Liew Y.J."/>
            <person name="Baumgarten S."/>
            <person name="Simakov O."/>
            <person name="Wilson M."/>
            <person name="Piel J."/>
            <person name="Ashoor H."/>
            <person name="Bougouffa S."/>
            <person name="Bajic V.B."/>
            <person name="Ryu T."/>
            <person name="Ravasi T."/>
            <person name="Bayer T."/>
            <person name="Micklem G."/>
            <person name="Kim H."/>
            <person name="Bhak J."/>
            <person name="Lajeunesse T.C."/>
            <person name="Voolstra C.R."/>
        </authorList>
    </citation>
    <scope>NUCLEOTIDE SEQUENCE [LARGE SCALE GENOMIC DNA]</scope>
    <source>
        <strain evidence="3 4">CCMP2467</strain>
    </source>
</reference>
<evidence type="ECO:0000313" key="4">
    <source>
        <dbReference type="Proteomes" id="UP000186817"/>
    </source>
</evidence>
<protein>
    <submittedName>
        <fullName evidence="3">Rhodanese-like domain-containing protein 6</fullName>
    </submittedName>
</protein>
<name>A0A1Q9DYZ7_SYMMI</name>
<keyword evidence="1" id="KW-0378">Hydrolase</keyword>
<dbReference type="GO" id="GO:0005634">
    <property type="term" value="C:nucleus"/>
    <property type="evidence" value="ECO:0007669"/>
    <property type="project" value="TreeGrafter"/>
</dbReference>
<sequence length="514" mass="56651">MAQGGLQRGGLLVRIGKETPVDLAFLVGDTSSDPVADRLQTGAFVRQLDKDGDRLCYELLLGPTIGVDLLCVAGQAVAWQSKLLAARSDLWEVVGGGEKGGLLVRRGRDLTSDALDERLATGSWVKELEPPKDGRLHFARLTGSGPEEGYVSLQVAGKELLKKAASHQAAIPPAPLSSPSAPSSRKLRIFALAGSITCKELLKFQCGQLAALLGKDAVEWTYAEGTVFHPWELSEQLSDFERTVAGKRQQLISWYEDIYHCKQDRPILEKQFDPTVVVESVEIPEKVALLRKRLEEEGPFDVLLGFSQGCIMIHYLVGHLRREGLAVPCKLLVFFEGMHIRDQRFVELFETPVKHPSIHIFGETSPYYAYAREGRCTTKRVEEYYENPLVLTHAEGHNFPTQPPRSTEIYTIVASSASYSGQRADPAAARSCRHFARVGERSWHPAASMTRGALDPNLPILGRSPLRRSPCSSDAPDIGHCGSHDDINTSADVKARTLPQWKQAFAVVAKMDYG</sequence>
<dbReference type="GO" id="GO:0016787">
    <property type="term" value="F:hydrolase activity"/>
    <property type="evidence" value="ECO:0007669"/>
    <property type="project" value="UniProtKB-KW"/>
</dbReference>